<feature type="compositionally biased region" description="Basic and acidic residues" evidence="1">
    <location>
        <begin position="82"/>
        <end position="91"/>
    </location>
</feature>
<protein>
    <submittedName>
        <fullName evidence="2">Uncharacterized protein</fullName>
    </submittedName>
</protein>
<evidence type="ECO:0000256" key="1">
    <source>
        <dbReference type="SAM" id="MobiDB-lite"/>
    </source>
</evidence>
<feature type="non-terminal residue" evidence="2">
    <location>
        <position position="218"/>
    </location>
</feature>
<dbReference type="Proteomes" id="UP001190700">
    <property type="component" value="Unassembled WGS sequence"/>
</dbReference>
<feature type="compositionally biased region" description="Acidic residues" evidence="1">
    <location>
        <begin position="128"/>
        <end position="137"/>
    </location>
</feature>
<dbReference type="EMBL" id="LGRX02015558">
    <property type="protein sequence ID" value="KAK3263317.1"/>
    <property type="molecule type" value="Genomic_DNA"/>
</dbReference>
<gene>
    <name evidence="2" type="ORF">CYMTET_27869</name>
</gene>
<feature type="compositionally biased region" description="Basic residues" evidence="1">
    <location>
        <begin position="114"/>
        <end position="124"/>
    </location>
</feature>
<organism evidence="2 3">
    <name type="scientific">Cymbomonas tetramitiformis</name>
    <dbReference type="NCBI Taxonomy" id="36881"/>
    <lineage>
        <taxon>Eukaryota</taxon>
        <taxon>Viridiplantae</taxon>
        <taxon>Chlorophyta</taxon>
        <taxon>Pyramimonadophyceae</taxon>
        <taxon>Pyramimonadales</taxon>
        <taxon>Pyramimonadaceae</taxon>
        <taxon>Cymbomonas</taxon>
    </lineage>
</organism>
<evidence type="ECO:0000313" key="2">
    <source>
        <dbReference type="EMBL" id="KAK3263317.1"/>
    </source>
</evidence>
<comment type="caution">
    <text evidence="2">The sequence shown here is derived from an EMBL/GenBank/DDBJ whole genome shotgun (WGS) entry which is preliminary data.</text>
</comment>
<feature type="region of interest" description="Disordered" evidence="1">
    <location>
        <begin position="65"/>
        <end position="218"/>
    </location>
</feature>
<feature type="compositionally biased region" description="Basic and acidic residues" evidence="1">
    <location>
        <begin position="138"/>
        <end position="208"/>
    </location>
</feature>
<sequence>MVAIAKKATSADRLAQDLVAQGLPSGSQTRTFASELLSRVPRAKKEASKYKQEERQATTAALKNMQYQMLEPDEEELAMDAKAQRKQERKEKRVRKRERAAALSSDEDEEAVNVRKKAIGRKGKAKWEEDDEDDEEAQKDRQRKADQLEKEEFEERLRAKDDEKTVKVTDKMTKAQQEEAAKRTFSSKEEQEAMMPDLREFSRQEYLKKRQKQQMQSL</sequence>
<reference evidence="2 3" key="1">
    <citation type="journal article" date="2015" name="Genome Biol. Evol.">
        <title>Comparative Genomics of a Bacterivorous Green Alga Reveals Evolutionary Causalities and Consequences of Phago-Mixotrophic Mode of Nutrition.</title>
        <authorList>
            <person name="Burns J.A."/>
            <person name="Paasch A."/>
            <person name="Narechania A."/>
            <person name="Kim E."/>
        </authorList>
    </citation>
    <scope>NUCLEOTIDE SEQUENCE [LARGE SCALE GENOMIC DNA]</scope>
    <source>
        <strain evidence="2 3">PLY_AMNH</strain>
    </source>
</reference>
<name>A0AAE0FNW1_9CHLO</name>
<keyword evidence="3" id="KW-1185">Reference proteome</keyword>
<accession>A0AAE0FNW1</accession>
<evidence type="ECO:0000313" key="3">
    <source>
        <dbReference type="Proteomes" id="UP001190700"/>
    </source>
</evidence>
<proteinExistence type="predicted"/>
<dbReference type="AlphaFoldDB" id="A0AAE0FNW1"/>